<evidence type="ECO:0000313" key="5">
    <source>
        <dbReference type="Proteomes" id="UP000264217"/>
    </source>
</evidence>
<dbReference type="Pfam" id="PF11954">
    <property type="entry name" value="DUF3471"/>
    <property type="match status" value="1"/>
</dbReference>
<evidence type="ECO:0000259" key="3">
    <source>
        <dbReference type="Pfam" id="PF11954"/>
    </source>
</evidence>
<feature type="signal peptide" evidence="1">
    <location>
        <begin position="1"/>
        <end position="21"/>
    </location>
</feature>
<dbReference type="EMBL" id="QWDC01000002">
    <property type="protein sequence ID" value="RFZ91778.1"/>
    <property type="molecule type" value="Genomic_DNA"/>
</dbReference>
<sequence length="488" mass="53491">MLLKKLNLIVALGFLVTGCSAQTGEKIADSTQKKIQLVEKNLVGMISTEGTPLWTIQERMAHYKVNGVSIAVIRNYKVEWAKAYGYADVAEKRPVTTSTLFQAASISKSLNGVGILKLAQDGKLDLDKDINQYLTSWKFPYDSVAKGKIINTKNLLSHTAGLTVHGFGGYDIKDPLPTVVQILNGTKPANSDPVRSMFEPGLRSEYSGGGTTITQLMVTDITHQPYDKYMYEQVLKPMGMTGSSYTQPPAKAKAGLLATAYRGDGTQLEGKYHIYPEEAPAGLWTNPTDLAKYIIETQLALEGKSSKVLNQAYTKLRLTPYGDKSAALGVFIDDLDGVKYFQHGGANEGFRCQYEGSLEGGNGVVVMVNSDEGAIMNEIINSVAKVYGFKGLYHSKVFKNVTVDAATLQTYVGKYEMMPGKLLTITREGDKLYGQADGQSKLELFAEAQDKFYLKVAPVEVEFLKDDKGKTIICRIYQGGTHDAKRVE</sequence>
<keyword evidence="5" id="KW-1185">Reference proteome</keyword>
<accession>A0A372NR99</accession>
<keyword evidence="1" id="KW-0732">Signal</keyword>
<dbReference type="PANTHER" id="PTHR46825">
    <property type="entry name" value="D-ALANYL-D-ALANINE-CARBOXYPEPTIDASE/ENDOPEPTIDASE AMPH"/>
    <property type="match status" value="1"/>
</dbReference>
<organism evidence="4 5">
    <name type="scientific">Mucilaginibacter conchicola</name>
    <dbReference type="NCBI Taxonomy" id="2303333"/>
    <lineage>
        <taxon>Bacteria</taxon>
        <taxon>Pseudomonadati</taxon>
        <taxon>Bacteroidota</taxon>
        <taxon>Sphingobacteriia</taxon>
        <taxon>Sphingobacteriales</taxon>
        <taxon>Sphingobacteriaceae</taxon>
        <taxon>Mucilaginibacter</taxon>
    </lineage>
</organism>
<dbReference type="PROSITE" id="PS51257">
    <property type="entry name" value="PROKAR_LIPOPROTEIN"/>
    <property type="match status" value="1"/>
</dbReference>
<dbReference type="PANTHER" id="PTHR46825:SF12">
    <property type="entry name" value="PENICILLIN-BINDING PROTEIN 4"/>
    <property type="match status" value="1"/>
</dbReference>
<feature type="chain" id="PRO_5016563679" evidence="1">
    <location>
        <begin position="22"/>
        <end position="488"/>
    </location>
</feature>
<dbReference type="InterPro" id="IPR001466">
    <property type="entry name" value="Beta-lactam-related"/>
</dbReference>
<evidence type="ECO:0000259" key="2">
    <source>
        <dbReference type="Pfam" id="PF00144"/>
    </source>
</evidence>
<evidence type="ECO:0000256" key="1">
    <source>
        <dbReference type="SAM" id="SignalP"/>
    </source>
</evidence>
<dbReference type="Pfam" id="PF00144">
    <property type="entry name" value="Beta-lactamase"/>
    <property type="match status" value="1"/>
</dbReference>
<evidence type="ECO:0000313" key="4">
    <source>
        <dbReference type="EMBL" id="RFZ91778.1"/>
    </source>
</evidence>
<dbReference type="RefSeq" id="WP_117391490.1">
    <property type="nucleotide sequence ID" value="NZ_QWDC01000002.1"/>
</dbReference>
<dbReference type="OrthoDB" id="9797709at2"/>
<protein>
    <submittedName>
        <fullName evidence="4">Serine hydrolase</fullName>
    </submittedName>
</protein>
<feature type="domain" description="Beta-lactamase-related" evidence="2">
    <location>
        <begin position="56"/>
        <end position="373"/>
    </location>
</feature>
<dbReference type="InterPro" id="IPR021860">
    <property type="entry name" value="Peptidase_S12_Pab87-rel_C"/>
</dbReference>
<gene>
    <name evidence="4" type="ORF">D0C36_09990</name>
</gene>
<proteinExistence type="predicted"/>
<dbReference type="InterPro" id="IPR050491">
    <property type="entry name" value="AmpC-like"/>
</dbReference>
<dbReference type="GO" id="GO:0016787">
    <property type="term" value="F:hydrolase activity"/>
    <property type="evidence" value="ECO:0007669"/>
    <property type="project" value="UniProtKB-KW"/>
</dbReference>
<feature type="domain" description="Peptidase S12 Pab87-related C-terminal" evidence="3">
    <location>
        <begin position="400"/>
        <end position="470"/>
    </location>
</feature>
<dbReference type="InterPro" id="IPR012338">
    <property type="entry name" value="Beta-lactam/transpept-like"/>
</dbReference>
<reference evidence="4 5" key="1">
    <citation type="submission" date="2018-08" db="EMBL/GenBank/DDBJ databases">
        <title>Mucilaginibacter sp. MYSH2.</title>
        <authorList>
            <person name="Seo T."/>
        </authorList>
    </citation>
    <scope>NUCLEOTIDE SEQUENCE [LARGE SCALE GENOMIC DNA]</scope>
    <source>
        <strain evidence="4 5">MYSH2</strain>
    </source>
</reference>
<dbReference type="Gene3D" id="3.40.710.10">
    <property type="entry name" value="DD-peptidase/beta-lactamase superfamily"/>
    <property type="match status" value="1"/>
</dbReference>
<keyword evidence="4" id="KW-0378">Hydrolase</keyword>
<name>A0A372NR99_9SPHI</name>
<dbReference type="SUPFAM" id="SSF56601">
    <property type="entry name" value="beta-lactamase/transpeptidase-like"/>
    <property type="match status" value="1"/>
</dbReference>
<dbReference type="AlphaFoldDB" id="A0A372NR99"/>
<dbReference type="Proteomes" id="UP000264217">
    <property type="component" value="Unassembled WGS sequence"/>
</dbReference>
<comment type="caution">
    <text evidence="4">The sequence shown here is derived from an EMBL/GenBank/DDBJ whole genome shotgun (WGS) entry which is preliminary data.</text>
</comment>